<evidence type="ECO:0000256" key="1">
    <source>
        <dbReference type="SAM" id="MobiDB-lite"/>
    </source>
</evidence>
<dbReference type="EMBL" id="JACEFO010002056">
    <property type="protein sequence ID" value="KAF8687437.1"/>
    <property type="molecule type" value="Genomic_DNA"/>
</dbReference>
<comment type="caution">
    <text evidence="2">The sequence shown here is derived from an EMBL/GenBank/DDBJ whole genome shotgun (WGS) entry which is preliminary data.</text>
</comment>
<dbReference type="AlphaFoldDB" id="A0A835ECI3"/>
<dbReference type="Proteomes" id="UP000636709">
    <property type="component" value="Unassembled WGS sequence"/>
</dbReference>
<keyword evidence="3" id="KW-1185">Reference proteome</keyword>
<evidence type="ECO:0000313" key="3">
    <source>
        <dbReference type="Proteomes" id="UP000636709"/>
    </source>
</evidence>
<feature type="compositionally biased region" description="Basic residues" evidence="1">
    <location>
        <begin position="10"/>
        <end position="21"/>
    </location>
</feature>
<accession>A0A835ECI3</accession>
<reference evidence="2" key="1">
    <citation type="submission" date="2020-07" db="EMBL/GenBank/DDBJ databases">
        <title>Genome sequence and genetic diversity analysis of an under-domesticated orphan crop, white fonio (Digitaria exilis).</title>
        <authorList>
            <person name="Bennetzen J.L."/>
            <person name="Chen S."/>
            <person name="Ma X."/>
            <person name="Wang X."/>
            <person name="Yssel A.E.J."/>
            <person name="Chaluvadi S.R."/>
            <person name="Johnson M."/>
            <person name="Gangashetty P."/>
            <person name="Hamidou F."/>
            <person name="Sanogo M.D."/>
            <person name="Zwaenepoel A."/>
            <person name="Wallace J."/>
            <person name="Van De Peer Y."/>
            <person name="Van Deynze A."/>
        </authorList>
    </citation>
    <scope>NUCLEOTIDE SEQUENCE</scope>
    <source>
        <tissue evidence="2">Leaves</tissue>
    </source>
</reference>
<protein>
    <submittedName>
        <fullName evidence="2">Uncharacterized protein</fullName>
    </submittedName>
</protein>
<feature type="compositionally biased region" description="Low complexity" evidence="1">
    <location>
        <begin position="22"/>
        <end position="47"/>
    </location>
</feature>
<evidence type="ECO:0000313" key="2">
    <source>
        <dbReference type="EMBL" id="KAF8687437.1"/>
    </source>
</evidence>
<name>A0A835ECI3_9POAL</name>
<sequence length="83" mass="8947">MPVRGGCWCRGRRRAGRRQSKRSSSSKCGSTAGRRLSSSPRRASAGGYPDPAGIPSRTDEVYYTHTDSSSSFPSDDGIHKISV</sequence>
<feature type="region of interest" description="Disordered" evidence="1">
    <location>
        <begin position="1"/>
        <end position="83"/>
    </location>
</feature>
<gene>
    <name evidence="2" type="ORF">HU200_043129</name>
</gene>
<proteinExistence type="predicted"/>
<organism evidence="2 3">
    <name type="scientific">Digitaria exilis</name>
    <dbReference type="NCBI Taxonomy" id="1010633"/>
    <lineage>
        <taxon>Eukaryota</taxon>
        <taxon>Viridiplantae</taxon>
        <taxon>Streptophyta</taxon>
        <taxon>Embryophyta</taxon>
        <taxon>Tracheophyta</taxon>
        <taxon>Spermatophyta</taxon>
        <taxon>Magnoliopsida</taxon>
        <taxon>Liliopsida</taxon>
        <taxon>Poales</taxon>
        <taxon>Poaceae</taxon>
        <taxon>PACMAD clade</taxon>
        <taxon>Panicoideae</taxon>
        <taxon>Panicodae</taxon>
        <taxon>Paniceae</taxon>
        <taxon>Anthephorinae</taxon>
        <taxon>Digitaria</taxon>
    </lineage>
</organism>